<evidence type="ECO:0000259" key="15">
    <source>
        <dbReference type="Pfam" id="PF01207"/>
    </source>
</evidence>
<dbReference type="Gene3D" id="1.10.1200.80">
    <property type="entry name" value="Putative flavin oxidoreducatase, domain 2"/>
    <property type="match status" value="1"/>
</dbReference>
<feature type="binding site" evidence="14">
    <location>
        <begin position="229"/>
        <end position="230"/>
    </location>
    <ligand>
        <name>FMN</name>
        <dbReference type="ChEBI" id="CHEBI:58210"/>
    </ligand>
</feature>
<keyword evidence="5 12" id="KW-0288">FMN</keyword>
<name>D6Z018_DESAT</name>
<dbReference type="InterPro" id="IPR018517">
    <property type="entry name" value="tRNA_hU_synthase_CS"/>
</dbReference>
<keyword evidence="6 12" id="KW-0819">tRNA processing</keyword>
<dbReference type="CDD" id="cd02801">
    <property type="entry name" value="DUS_like_FMN"/>
    <property type="match status" value="1"/>
</dbReference>
<dbReference type="STRING" id="589865.DaAHT2_0469"/>
<evidence type="ECO:0000256" key="3">
    <source>
        <dbReference type="ARBA" id="ARBA00022555"/>
    </source>
</evidence>
<feature type="binding site" evidence="14">
    <location>
        <position position="75"/>
    </location>
    <ligand>
        <name>FMN</name>
        <dbReference type="ChEBI" id="CHEBI:58210"/>
    </ligand>
</feature>
<dbReference type="Gene3D" id="3.20.20.70">
    <property type="entry name" value="Aldolase class I"/>
    <property type="match status" value="1"/>
</dbReference>
<organism evidence="16 17">
    <name type="scientific">Desulfurivibrio alkaliphilus (strain DSM 19089 / UNIQEM U267 / AHT2)</name>
    <dbReference type="NCBI Taxonomy" id="589865"/>
    <lineage>
        <taxon>Bacteria</taxon>
        <taxon>Pseudomonadati</taxon>
        <taxon>Thermodesulfobacteriota</taxon>
        <taxon>Desulfobulbia</taxon>
        <taxon>Desulfobulbales</taxon>
        <taxon>Desulfobulbaceae</taxon>
        <taxon>Desulfurivibrio</taxon>
    </lineage>
</organism>
<evidence type="ECO:0000256" key="10">
    <source>
        <dbReference type="ARBA" id="ARBA00048205"/>
    </source>
</evidence>
<evidence type="ECO:0000256" key="13">
    <source>
        <dbReference type="PIRSR" id="PIRSR006621-1"/>
    </source>
</evidence>
<evidence type="ECO:0000256" key="1">
    <source>
        <dbReference type="ARBA" id="ARBA00001917"/>
    </source>
</evidence>
<dbReference type="GO" id="GO:0000049">
    <property type="term" value="F:tRNA binding"/>
    <property type="evidence" value="ECO:0007669"/>
    <property type="project" value="UniProtKB-KW"/>
</dbReference>
<feature type="domain" description="DUS-like FMN-binding" evidence="15">
    <location>
        <begin position="19"/>
        <end position="302"/>
    </location>
</feature>
<evidence type="ECO:0000256" key="6">
    <source>
        <dbReference type="ARBA" id="ARBA00022694"/>
    </source>
</evidence>
<evidence type="ECO:0000256" key="5">
    <source>
        <dbReference type="ARBA" id="ARBA00022643"/>
    </source>
</evidence>
<dbReference type="GO" id="GO:0050660">
    <property type="term" value="F:flavin adenine dinucleotide binding"/>
    <property type="evidence" value="ECO:0007669"/>
    <property type="project" value="InterPro"/>
</dbReference>
<keyword evidence="3" id="KW-0820">tRNA-binding</keyword>
<comment type="catalytic activity">
    <reaction evidence="10">
        <text>a 5,6-dihydrouridine in tRNA + NADP(+) = a uridine in tRNA + NADPH + H(+)</text>
        <dbReference type="Rhea" id="RHEA:23624"/>
        <dbReference type="Rhea" id="RHEA-COMP:13339"/>
        <dbReference type="Rhea" id="RHEA-COMP:13887"/>
        <dbReference type="ChEBI" id="CHEBI:15378"/>
        <dbReference type="ChEBI" id="CHEBI:57783"/>
        <dbReference type="ChEBI" id="CHEBI:58349"/>
        <dbReference type="ChEBI" id="CHEBI:65315"/>
        <dbReference type="ChEBI" id="CHEBI:74443"/>
    </reaction>
</comment>
<gene>
    <name evidence="16" type="ordered locus">DaAHT2_0469</name>
</gene>
<dbReference type="AlphaFoldDB" id="D6Z018"/>
<dbReference type="eggNOG" id="COG0042">
    <property type="taxonomic scope" value="Bacteria"/>
</dbReference>
<feature type="binding site" evidence="14">
    <location>
        <position position="144"/>
    </location>
    <ligand>
        <name>FMN</name>
        <dbReference type="ChEBI" id="CHEBI:58210"/>
    </ligand>
</feature>
<keyword evidence="9 12" id="KW-0560">Oxidoreductase</keyword>
<dbReference type="HOGENOM" id="CLU_013299_0_3_7"/>
<protein>
    <recommendedName>
        <fullName evidence="12">tRNA-dihydrouridine synthase</fullName>
        <ecNumber evidence="12">1.3.1.-</ecNumber>
    </recommendedName>
</protein>
<evidence type="ECO:0000256" key="12">
    <source>
        <dbReference type="PIRNR" id="PIRNR006621"/>
    </source>
</evidence>
<sequence length="313" mass="33436">MNEQTLQIGPIAPASPLIAAPLAGFSDLAFRLLCREYGAGLCYSEMISCHGLVRQQPSTLELLATVPAERPVIMQLFGAEPEVMGQAAAILSRLPIDGIDINMGCPVKKVVKKGAGAALMRQPELAAAIVTAVVKATELPVTVKIRTGWNHQRITAPEFARRCEDCGAAAITVHGRTWSDGFSGRADQRLIAAVKQAVKVPVIGNGDVTCHQEAVAMMANTGCDGVMIGRGAIGAPWVFSPDFPTSPTLPRRLAAARRHLELLQQYHPHHHPSRINNQIGRYFKGVPGGAAIRKEIYEAVNPAALAGLLQRLG</sequence>
<dbReference type="InterPro" id="IPR024036">
    <property type="entry name" value="tRNA-dHydroUridine_Synthase_C"/>
</dbReference>
<dbReference type="KEGG" id="dak:DaAHT2_0469"/>
<keyword evidence="8" id="KW-0694">RNA-binding</keyword>
<dbReference type="PROSITE" id="PS01136">
    <property type="entry name" value="UPF0034"/>
    <property type="match status" value="1"/>
</dbReference>
<evidence type="ECO:0000256" key="8">
    <source>
        <dbReference type="ARBA" id="ARBA00022884"/>
    </source>
</evidence>
<comment type="function">
    <text evidence="2 12">Catalyzes the synthesis of 5,6-dihydrouridine (D), a modified base found in the D-loop of most tRNAs, via the reduction of the C5-C6 double bond in target uridines.</text>
</comment>
<dbReference type="InterPro" id="IPR035587">
    <property type="entry name" value="DUS-like_FMN-bd"/>
</dbReference>
<dbReference type="FunCoup" id="D6Z018">
    <property type="interactions" value="427"/>
</dbReference>
<comment type="cofactor">
    <cofactor evidence="1 12 14">
        <name>FMN</name>
        <dbReference type="ChEBI" id="CHEBI:58210"/>
    </cofactor>
</comment>
<dbReference type="InterPro" id="IPR013785">
    <property type="entry name" value="Aldolase_TIM"/>
</dbReference>
<dbReference type="Proteomes" id="UP000001508">
    <property type="component" value="Chromosome"/>
</dbReference>
<keyword evidence="4 12" id="KW-0285">Flavoprotein</keyword>
<feature type="binding site" evidence="14">
    <location>
        <position position="174"/>
    </location>
    <ligand>
        <name>FMN</name>
        <dbReference type="ChEBI" id="CHEBI:58210"/>
    </ligand>
</feature>
<keyword evidence="14" id="KW-0547">Nucleotide-binding</keyword>
<dbReference type="EC" id="1.3.1.-" evidence="12"/>
<keyword evidence="7" id="KW-0521">NADP</keyword>
<evidence type="ECO:0000256" key="2">
    <source>
        <dbReference type="ARBA" id="ARBA00002790"/>
    </source>
</evidence>
<keyword evidence="17" id="KW-1185">Reference proteome</keyword>
<dbReference type="InterPro" id="IPR004652">
    <property type="entry name" value="DusB-like"/>
</dbReference>
<dbReference type="PIRSF" id="PIRSF006621">
    <property type="entry name" value="Dus"/>
    <property type="match status" value="1"/>
</dbReference>
<evidence type="ECO:0000256" key="4">
    <source>
        <dbReference type="ARBA" id="ARBA00022630"/>
    </source>
</evidence>
<dbReference type="PANTHER" id="PTHR45846">
    <property type="entry name" value="TRNA-DIHYDROURIDINE(47) SYNTHASE [NAD(P)(+)]-LIKE"/>
    <property type="match status" value="1"/>
</dbReference>
<evidence type="ECO:0000256" key="9">
    <source>
        <dbReference type="ARBA" id="ARBA00023002"/>
    </source>
</evidence>
<evidence type="ECO:0000256" key="14">
    <source>
        <dbReference type="PIRSR" id="PIRSR006621-2"/>
    </source>
</evidence>
<accession>D6Z018</accession>
<dbReference type="GO" id="GO:0017150">
    <property type="term" value="F:tRNA dihydrouridine synthase activity"/>
    <property type="evidence" value="ECO:0007669"/>
    <property type="project" value="InterPro"/>
</dbReference>
<dbReference type="Pfam" id="PF01207">
    <property type="entry name" value="Dus"/>
    <property type="match status" value="1"/>
</dbReference>
<proteinExistence type="inferred from homology"/>
<reference evidence="17" key="1">
    <citation type="submission" date="2010-02" db="EMBL/GenBank/DDBJ databases">
        <title>Complete sequence of Desulfurivibrio alkaliphilus AHT2.</title>
        <authorList>
            <consortium name="US DOE Joint Genome Institute"/>
            <person name="Pitluck S."/>
            <person name="Chertkov O."/>
            <person name="Detter J.C."/>
            <person name="Han C."/>
            <person name="Tapia R."/>
            <person name="Larimer F."/>
            <person name="Land M."/>
            <person name="Hauser L."/>
            <person name="Kyrpides N."/>
            <person name="Mikhailova N."/>
            <person name="Sorokin D.Y."/>
            <person name="Muyzer G."/>
            <person name="Woyke T."/>
        </authorList>
    </citation>
    <scope>NUCLEOTIDE SEQUENCE [LARGE SCALE GENOMIC DNA]</scope>
    <source>
        <strain evidence="17">DSM 19089 / UNIQEM U267 / AHT2</strain>
    </source>
</reference>
<dbReference type="InterPro" id="IPR001269">
    <property type="entry name" value="DUS_fam"/>
</dbReference>
<dbReference type="EMBL" id="CP001940">
    <property type="protein sequence ID" value="ADH85175.1"/>
    <property type="molecule type" value="Genomic_DNA"/>
</dbReference>
<comment type="catalytic activity">
    <reaction evidence="11">
        <text>a 5,6-dihydrouridine in tRNA + NAD(+) = a uridine in tRNA + NADH + H(+)</text>
        <dbReference type="Rhea" id="RHEA:54452"/>
        <dbReference type="Rhea" id="RHEA-COMP:13339"/>
        <dbReference type="Rhea" id="RHEA-COMP:13887"/>
        <dbReference type="ChEBI" id="CHEBI:15378"/>
        <dbReference type="ChEBI" id="CHEBI:57540"/>
        <dbReference type="ChEBI" id="CHEBI:57945"/>
        <dbReference type="ChEBI" id="CHEBI:65315"/>
        <dbReference type="ChEBI" id="CHEBI:74443"/>
    </reaction>
</comment>
<dbReference type="NCBIfam" id="TIGR00737">
    <property type="entry name" value="nifR3_yhdG"/>
    <property type="match status" value="1"/>
</dbReference>
<evidence type="ECO:0000313" key="17">
    <source>
        <dbReference type="Proteomes" id="UP000001508"/>
    </source>
</evidence>
<evidence type="ECO:0000313" key="16">
    <source>
        <dbReference type="EMBL" id="ADH85175.1"/>
    </source>
</evidence>
<dbReference type="PANTHER" id="PTHR45846:SF1">
    <property type="entry name" value="TRNA-DIHYDROURIDINE(47) SYNTHASE [NAD(P)(+)]-LIKE"/>
    <property type="match status" value="1"/>
</dbReference>
<dbReference type="SUPFAM" id="SSF51395">
    <property type="entry name" value="FMN-linked oxidoreductases"/>
    <property type="match status" value="1"/>
</dbReference>
<evidence type="ECO:0000256" key="7">
    <source>
        <dbReference type="ARBA" id="ARBA00022857"/>
    </source>
</evidence>
<dbReference type="RefSeq" id="WP_013162706.1">
    <property type="nucleotide sequence ID" value="NC_014216.1"/>
</dbReference>
<dbReference type="InParanoid" id="D6Z018"/>
<feature type="active site" description="Proton donor" evidence="13">
    <location>
        <position position="105"/>
    </location>
</feature>
<comment type="similarity">
    <text evidence="12">Belongs to the dus family.</text>
</comment>
<evidence type="ECO:0000256" key="11">
    <source>
        <dbReference type="ARBA" id="ARBA00048802"/>
    </source>
</evidence>